<feature type="region of interest" description="Disordered" evidence="2">
    <location>
        <begin position="503"/>
        <end position="539"/>
    </location>
</feature>
<protein>
    <recommendedName>
        <fullName evidence="3">C2H2-type domain-containing protein</fullName>
    </recommendedName>
</protein>
<dbReference type="PANTHER" id="PTHR46179">
    <property type="entry name" value="ZINC FINGER PROTEIN"/>
    <property type="match status" value="1"/>
</dbReference>
<dbReference type="PROSITE" id="PS50157">
    <property type="entry name" value="ZINC_FINGER_C2H2_2"/>
    <property type="match status" value="1"/>
</dbReference>
<dbReference type="InterPro" id="IPR059095">
    <property type="entry name" value="Znf_C2H2_17_2nd"/>
</dbReference>
<sequence>MDSASILDRSQNLSIRYPRRSSTTPRSKYRATASIYLYSPAMSHFPQYNWHSHQFNGLMFPQPEQAAEHQPQEDFDQSIDPWLLNQDGYGMPLGTMEVTAVSPFQQQDAFNPQPMVPQPAPESMMLLPTPESMVPPPTPQSMITSPSPLRSDIKYDYGVRHYGLGNQGSVPQPVPQEQAVDIDDPLWTYAVEVWPPCDFSRAENQVLQNIVAIQEAFTKKGIDYGFCLANPLGDRHDLCRRYTLPRRHRDNERVRLDFLQVFNANRPYNLSLPAYRFKMSVVSSYEPKDFHLNSDAYPNITTDEGHHPSDAVSAQAQVARFSPSALDQIAAEVADYSPAHDATLLPPSPGAQSFFGPLTPPEALASPAAVPSHGLRFESETSPTPRSKPIPKPDREVSKTDDGKFYKCTWPNCSEDVKIFNRKCEWSKHMDKHDRPYRCEVEGCEKLPGFTYSGGLLRHQREVHGQHGGPKNPLNCPHVNCKRHTGKGFSRLENLNEHLRRVHTSGGGQSLAGGEEIDDSGSVAATERVGEKRKADDDLREEVKRLRNENSDLRQQVEAHKRQQIAMMQRIAHMQNMIEAKENTSHPSGNDLPGASLFNDQSHGLPPY</sequence>
<gene>
    <name evidence="4" type="ORF">DL762_001709</name>
</gene>
<dbReference type="Proteomes" id="UP000294003">
    <property type="component" value="Unassembled WGS sequence"/>
</dbReference>
<proteinExistence type="predicted"/>
<feature type="compositionally biased region" description="Basic and acidic residues" evidence="2">
    <location>
        <begin position="528"/>
        <end position="539"/>
    </location>
</feature>
<accession>A0ABY0HFF6</accession>
<feature type="region of interest" description="Disordered" evidence="2">
    <location>
        <begin position="365"/>
        <end position="401"/>
    </location>
</feature>
<dbReference type="Pfam" id="PF26177">
    <property type="entry name" value="zf_C2H2_17_1st"/>
    <property type="match status" value="1"/>
</dbReference>
<dbReference type="InterPro" id="IPR059009">
    <property type="entry name" value="Znf_C2H2_17_1st"/>
</dbReference>
<dbReference type="InterPro" id="IPR013087">
    <property type="entry name" value="Znf_C2H2_type"/>
</dbReference>
<evidence type="ECO:0000313" key="5">
    <source>
        <dbReference type="Proteomes" id="UP000294003"/>
    </source>
</evidence>
<keyword evidence="1" id="KW-0479">Metal-binding</keyword>
<dbReference type="SMART" id="SM00355">
    <property type="entry name" value="ZnF_C2H2"/>
    <property type="match status" value="3"/>
</dbReference>
<dbReference type="EMBL" id="QJNS01000029">
    <property type="protein sequence ID" value="RYO92260.1"/>
    <property type="molecule type" value="Genomic_DNA"/>
</dbReference>
<dbReference type="Gene3D" id="3.30.160.60">
    <property type="entry name" value="Classic Zinc Finger"/>
    <property type="match status" value="1"/>
</dbReference>
<keyword evidence="1" id="KW-0862">Zinc</keyword>
<comment type="caution">
    <text evidence="4">The sequence shown here is derived from an EMBL/GenBank/DDBJ whole genome shotgun (WGS) entry which is preliminary data.</text>
</comment>
<keyword evidence="5" id="KW-1185">Reference proteome</keyword>
<dbReference type="PANTHER" id="PTHR46179:SF24">
    <property type="entry name" value="C2H2-TYPE DOMAIN-CONTAINING PROTEIN"/>
    <property type="match status" value="1"/>
</dbReference>
<feature type="region of interest" description="Disordered" evidence="2">
    <location>
        <begin position="582"/>
        <end position="608"/>
    </location>
</feature>
<dbReference type="Pfam" id="PF26176">
    <property type="entry name" value="zf_C2H2_17_2"/>
    <property type="match status" value="1"/>
</dbReference>
<evidence type="ECO:0000259" key="3">
    <source>
        <dbReference type="PROSITE" id="PS50157"/>
    </source>
</evidence>
<evidence type="ECO:0000313" key="4">
    <source>
        <dbReference type="EMBL" id="RYO92260.1"/>
    </source>
</evidence>
<feature type="compositionally biased region" description="Basic and acidic residues" evidence="2">
    <location>
        <begin position="391"/>
        <end position="401"/>
    </location>
</feature>
<feature type="domain" description="C2H2-type" evidence="3">
    <location>
        <begin position="479"/>
        <end position="504"/>
    </location>
</feature>
<dbReference type="InterPro" id="IPR051061">
    <property type="entry name" value="Zinc_finger_trans_reg"/>
</dbReference>
<evidence type="ECO:0000256" key="2">
    <source>
        <dbReference type="SAM" id="MobiDB-lite"/>
    </source>
</evidence>
<reference evidence="4 5" key="1">
    <citation type="submission" date="2018-06" db="EMBL/GenBank/DDBJ databases">
        <title>Complete Genomes of Monosporascus.</title>
        <authorList>
            <person name="Robinson A.J."/>
            <person name="Natvig D.O."/>
        </authorList>
    </citation>
    <scope>NUCLEOTIDE SEQUENCE [LARGE SCALE GENOMIC DNA]</scope>
    <source>
        <strain evidence="4 5">CBS 609.92</strain>
    </source>
</reference>
<evidence type="ECO:0000256" key="1">
    <source>
        <dbReference type="PROSITE-ProRule" id="PRU00042"/>
    </source>
</evidence>
<name>A0ABY0HFF6_9PEZI</name>
<organism evidence="4 5">
    <name type="scientific">Monosporascus cannonballus</name>
    <dbReference type="NCBI Taxonomy" id="155416"/>
    <lineage>
        <taxon>Eukaryota</taxon>
        <taxon>Fungi</taxon>
        <taxon>Dikarya</taxon>
        <taxon>Ascomycota</taxon>
        <taxon>Pezizomycotina</taxon>
        <taxon>Sordariomycetes</taxon>
        <taxon>Xylariomycetidae</taxon>
        <taxon>Xylariales</taxon>
        <taxon>Xylariales incertae sedis</taxon>
        <taxon>Monosporascus</taxon>
    </lineage>
</organism>
<keyword evidence="1" id="KW-0863">Zinc-finger</keyword>